<gene>
    <name evidence="4" type="ORF">FLB61_11330</name>
</gene>
<dbReference type="Gene3D" id="3.40.630.10">
    <property type="entry name" value="Zn peptidases"/>
    <property type="match status" value="1"/>
</dbReference>
<dbReference type="PANTHER" id="PTHR32494">
    <property type="entry name" value="ALLANTOATE DEIMINASE-RELATED"/>
    <property type="match status" value="1"/>
</dbReference>
<protein>
    <submittedName>
        <fullName evidence="4">M20 family metallo-hydrolase</fullName>
    </submittedName>
</protein>
<name>A0ABS7L984_9FIRM</name>
<reference evidence="4 5" key="1">
    <citation type="journal article" date="2020" name="New Microbes New Infect">
        <title>Sellimonas caecigallum sp. nov., description and genome sequence of a new member of the Sellimonas genus isolated from the cecum of feral chicken.</title>
        <authorList>
            <person name="Wongkuna S."/>
            <person name="Ghimire S."/>
            <person name="Antony L."/>
            <person name="Chankhamhaengdecha S."/>
            <person name="Janvilisri T."/>
            <person name="Scaria J."/>
        </authorList>
    </citation>
    <scope>NUCLEOTIDE SEQUENCE [LARGE SCALE GENOMIC DNA]</scope>
    <source>
        <strain evidence="4 5">SW451</strain>
    </source>
</reference>
<comment type="caution">
    <text evidence="4">The sequence shown here is derived from an EMBL/GenBank/DDBJ whole genome shotgun (WGS) entry which is preliminary data.</text>
</comment>
<dbReference type="PANTHER" id="PTHR32494:SF5">
    <property type="entry name" value="ALLANTOATE AMIDOHYDROLASE"/>
    <property type="match status" value="1"/>
</dbReference>
<sequence length="414" mass="45386">MGIEEVTGRIAQDLEHLKQFTATPGEGCTRLPFTKEAREAVDFLRKTMEEAGLEVHEDAAGNVFGTMKGENPDLPCVMMGSHYDSVVNGGNYDGIAGVVCAIEVARLLKEKGIVPKRNFVVVGFCDEEGMRFGTGYFGSGAMLGNRDPEYCKKFTDKNGVSIYEAMKEYNLDPEKVQDAKWPDGSIGYFLEAHIEQGPVLDAENIEIGLVDCIVGIQRYMITVNGRSDHAGTTPMDMRMDAVDAATKVISKIADWAREKADGSVSTVGYINTIPGGMNIVAEKCEFTVDIRSKNNDNINDIANRIRAALDREVKAMGGSYDIQNKLTITPVNLSMDMLREMEESCKEHGYSYKYLPSGAGHDSLEIGQVIPTAMLFVPSKDGRSHCPVEFTKYSDFAKASVIMAELAEKLITSC</sequence>
<evidence type="ECO:0000256" key="1">
    <source>
        <dbReference type="ARBA" id="ARBA00006153"/>
    </source>
</evidence>
<dbReference type="Pfam" id="PF07687">
    <property type="entry name" value="M20_dimer"/>
    <property type="match status" value="1"/>
</dbReference>
<keyword evidence="2" id="KW-0378">Hydrolase</keyword>
<dbReference type="CDD" id="cd03884">
    <property type="entry name" value="M20_bAS"/>
    <property type="match status" value="1"/>
</dbReference>
<dbReference type="InterPro" id="IPR010158">
    <property type="entry name" value="Amidase_Cbmase"/>
</dbReference>
<dbReference type="InterPro" id="IPR011650">
    <property type="entry name" value="Peptidase_M20_dimer"/>
</dbReference>
<dbReference type="PIRSF" id="PIRSF001235">
    <property type="entry name" value="Amidase_carbamoylase"/>
    <property type="match status" value="1"/>
</dbReference>
<dbReference type="InterPro" id="IPR002933">
    <property type="entry name" value="Peptidase_M20"/>
</dbReference>
<dbReference type="SUPFAM" id="SSF53187">
    <property type="entry name" value="Zn-dependent exopeptidases"/>
    <property type="match status" value="1"/>
</dbReference>
<feature type="domain" description="Peptidase M20 dimerisation" evidence="3">
    <location>
        <begin position="215"/>
        <end position="314"/>
    </location>
</feature>
<evidence type="ECO:0000256" key="2">
    <source>
        <dbReference type="ARBA" id="ARBA00022801"/>
    </source>
</evidence>
<dbReference type="SUPFAM" id="SSF55031">
    <property type="entry name" value="Bacterial exopeptidase dimerisation domain"/>
    <property type="match status" value="1"/>
</dbReference>
<comment type="similarity">
    <text evidence="1">Belongs to the peptidase M20 family.</text>
</comment>
<dbReference type="InterPro" id="IPR036264">
    <property type="entry name" value="Bact_exopeptidase_dim_dom"/>
</dbReference>
<dbReference type="NCBIfam" id="NF006771">
    <property type="entry name" value="PRK09290.1-5"/>
    <property type="match status" value="1"/>
</dbReference>
<evidence type="ECO:0000259" key="3">
    <source>
        <dbReference type="Pfam" id="PF07687"/>
    </source>
</evidence>
<organism evidence="4 5">
    <name type="scientific">Sellimonas caecigallum</name>
    <dbReference type="NCBI Taxonomy" id="2592333"/>
    <lineage>
        <taxon>Bacteria</taxon>
        <taxon>Bacillati</taxon>
        <taxon>Bacillota</taxon>
        <taxon>Clostridia</taxon>
        <taxon>Lachnospirales</taxon>
        <taxon>Lachnospiraceae</taxon>
        <taxon>Sellimonas</taxon>
    </lineage>
</organism>
<keyword evidence="5" id="KW-1185">Reference proteome</keyword>
<dbReference type="NCBIfam" id="TIGR01879">
    <property type="entry name" value="hydantase"/>
    <property type="match status" value="1"/>
</dbReference>
<evidence type="ECO:0000313" key="5">
    <source>
        <dbReference type="Proteomes" id="UP000779049"/>
    </source>
</evidence>
<accession>A0ABS7L984</accession>
<dbReference type="Pfam" id="PF01546">
    <property type="entry name" value="Peptidase_M20"/>
    <property type="match status" value="1"/>
</dbReference>
<dbReference type="RefSeq" id="WP_087202717.1">
    <property type="nucleotide sequence ID" value="NZ_CP173660.1"/>
</dbReference>
<dbReference type="Proteomes" id="UP000779049">
    <property type="component" value="Unassembled WGS sequence"/>
</dbReference>
<evidence type="ECO:0000313" key="4">
    <source>
        <dbReference type="EMBL" id="MBY0759666.1"/>
    </source>
</evidence>
<proteinExistence type="inferred from homology"/>
<dbReference type="Gene3D" id="3.30.70.360">
    <property type="match status" value="1"/>
</dbReference>
<dbReference type="EMBL" id="VIRV01000021">
    <property type="protein sequence ID" value="MBY0759666.1"/>
    <property type="molecule type" value="Genomic_DNA"/>
</dbReference>